<dbReference type="PANTHER" id="PTHR43630">
    <property type="entry name" value="POLY-BETA-1,6-N-ACETYL-D-GLUCOSAMINE SYNTHASE"/>
    <property type="match status" value="1"/>
</dbReference>
<keyword evidence="3 5" id="KW-0808">Transferase</keyword>
<keyword evidence="4" id="KW-1133">Transmembrane helix</keyword>
<dbReference type="EC" id="2.4.-.-" evidence="5"/>
<feature type="transmembrane region" description="Helical" evidence="4">
    <location>
        <begin position="315"/>
        <end position="339"/>
    </location>
</feature>
<dbReference type="Gene3D" id="3.90.550.10">
    <property type="entry name" value="Spore Coat Polysaccharide Biosynthesis Protein SpsA, Chain A"/>
    <property type="match status" value="1"/>
</dbReference>
<dbReference type="CDD" id="cd06423">
    <property type="entry name" value="CESA_like"/>
    <property type="match status" value="1"/>
</dbReference>
<gene>
    <name evidence="5" type="ORF">QRT05_13325</name>
</gene>
<dbReference type="Proteomes" id="UP001321453">
    <property type="component" value="Unassembled WGS sequence"/>
</dbReference>
<dbReference type="PANTHER" id="PTHR43630:SF1">
    <property type="entry name" value="POLY-BETA-1,6-N-ACETYL-D-GLUCOSAMINE SYNTHASE"/>
    <property type="match status" value="1"/>
</dbReference>
<name>A0ABT7S9L9_9CELL</name>
<protein>
    <submittedName>
        <fullName evidence="5">Glycosyltransferase</fullName>
        <ecNumber evidence="5">2.4.-.-</ecNumber>
    </submittedName>
</protein>
<comment type="caution">
    <text evidence="5">The sequence shown here is derived from an EMBL/GenBank/DDBJ whole genome shotgun (WGS) entry which is preliminary data.</text>
</comment>
<accession>A0ABT7S9L9</accession>
<feature type="transmembrane region" description="Helical" evidence="4">
    <location>
        <begin position="6"/>
        <end position="31"/>
    </location>
</feature>
<feature type="transmembrane region" description="Helical" evidence="4">
    <location>
        <begin position="456"/>
        <end position="476"/>
    </location>
</feature>
<keyword evidence="2 5" id="KW-0328">Glycosyltransferase</keyword>
<reference evidence="5 6" key="1">
    <citation type="submission" date="2023-06" db="EMBL/GenBank/DDBJ databases">
        <title>Cellulomonas sp. MW9 Whole genome sequence.</title>
        <authorList>
            <person name="Park S."/>
        </authorList>
    </citation>
    <scope>NUCLEOTIDE SEQUENCE [LARGE SCALE GENOMIC DNA]</scope>
    <source>
        <strain evidence="5 6">MW9</strain>
    </source>
</reference>
<organism evidence="5 6">
    <name type="scientific">Cellulomonas edaphi</name>
    <dbReference type="NCBI Taxonomy" id="3053468"/>
    <lineage>
        <taxon>Bacteria</taxon>
        <taxon>Bacillati</taxon>
        <taxon>Actinomycetota</taxon>
        <taxon>Actinomycetes</taxon>
        <taxon>Micrococcales</taxon>
        <taxon>Cellulomonadaceae</taxon>
        <taxon>Cellulomonas</taxon>
    </lineage>
</organism>
<evidence type="ECO:0000256" key="1">
    <source>
        <dbReference type="ARBA" id="ARBA00006739"/>
    </source>
</evidence>
<dbReference type="Pfam" id="PF13641">
    <property type="entry name" value="Glyco_tranf_2_3"/>
    <property type="match status" value="1"/>
</dbReference>
<evidence type="ECO:0000256" key="2">
    <source>
        <dbReference type="ARBA" id="ARBA00022676"/>
    </source>
</evidence>
<sequence>MTWHDVLVVVLIMAVAAGIIPVLAGLVQYVLVPVHAVRNHLGKAGPYLPRVVVVVPAWNEGAVLGASLERLMRLQYPPDRLRVYVVDDASTDDTPEVVLGKAEQYPGRIVHLRRAQGGQGKAHTLNHGIEQALADDWMQALLIMDADVIYRPDSLRRMTRHLADPEVGAVTAFIREGSGKPGTVSRFIGYEYVTAQAAARRAQNVLGAMACLAGGAQLHSRANLEAVGGRIDTSTLAEDTFTTFLTQLDERRVVFEPAAVVLAEEPDSVDALWKQRLRWARGNVQITRRFSDVWFRRPFSARGAGHRLSGLTFGAIWFSIYLLPVAMTAAALGLVLLYFVDREVARHTFEAFWWVAVITYVFITVCTLLLDRETARRSWLQGLLFPGIGSLVVMLAAWVPGLWEERVPDLLGIEVSSLSIEVMTLIFYSWSLIAMLGAWVIRAVERLPAGRWPSRVLLYVLGFGPMLCAITIDAYVKQWRGASAQWDKTVKTGRVVG</sequence>
<dbReference type="RefSeq" id="WP_289447747.1">
    <property type="nucleotide sequence ID" value="NZ_JAUCGR010000003.1"/>
</dbReference>
<keyword evidence="4" id="KW-0812">Transmembrane</keyword>
<evidence type="ECO:0000256" key="3">
    <source>
        <dbReference type="ARBA" id="ARBA00022679"/>
    </source>
</evidence>
<proteinExistence type="inferred from homology"/>
<dbReference type="SUPFAM" id="SSF53448">
    <property type="entry name" value="Nucleotide-diphospho-sugar transferases"/>
    <property type="match status" value="1"/>
</dbReference>
<comment type="similarity">
    <text evidence="1">Belongs to the glycosyltransferase 2 family.</text>
</comment>
<feature type="transmembrane region" description="Helical" evidence="4">
    <location>
        <begin position="423"/>
        <end position="444"/>
    </location>
</feature>
<evidence type="ECO:0000313" key="5">
    <source>
        <dbReference type="EMBL" id="MDM7832319.1"/>
    </source>
</evidence>
<evidence type="ECO:0000313" key="6">
    <source>
        <dbReference type="Proteomes" id="UP001321453"/>
    </source>
</evidence>
<dbReference type="InterPro" id="IPR029044">
    <property type="entry name" value="Nucleotide-diphossugar_trans"/>
</dbReference>
<feature type="transmembrane region" description="Helical" evidence="4">
    <location>
        <begin position="351"/>
        <end position="370"/>
    </location>
</feature>
<dbReference type="GO" id="GO:0016757">
    <property type="term" value="F:glycosyltransferase activity"/>
    <property type="evidence" value="ECO:0007669"/>
    <property type="project" value="UniProtKB-KW"/>
</dbReference>
<keyword evidence="6" id="KW-1185">Reference proteome</keyword>
<evidence type="ECO:0000256" key="4">
    <source>
        <dbReference type="SAM" id="Phobius"/>
    </source>
</evidence>
<feature type="transmembrane region" description="Helical" evidence="4">
    <location>
        <begin position="382"/>
        <end position="403"/>
    </location>
</feature>
<keyword evidence="4" id="KW-0472">Membrane</keyword>
<dbReference type="EMBL" id="JAUCGR010000003">
    <property type="protein sequence ID" value="MDM7832319.1"/>
    <property type="molecule type" value="Genomic_DNA"/>
</dbReference>